<proteinExistence type="predicted"/>
<organism evidence="1 2">
    <name type="scientific">Panagrolaimus sp. PS1159</name>
    <dbReference type="NCBI Taxonomy" id="55785"/>
    <lineage>
        <taxon>Eukaryota</taxon>
        <taxon>Metazoa</taxon>
        <taxon>Ecdysozoa</taxon>
        <taxon>Nematoda</taxon>
        <taxon>Chromadorea</taxon>
        <taxon>Rhabditida</taxon>
        <taxon>Tylenchina</taxon>
        <taxon>Panagrolaimomorpha</taxon>
        <taxon>Panagrolaimoidea</taxon>
        <taxon>Panagrolaimidae</taxon>
        <taxon>Panagrolaimus</taxon>
    </lineage>
</organism>
<dbReference type="Proteomes" id="UP000887580">
    <property type="component" value="Unplaced"/>
</dbReference>
<dbReference type="WBParaSite" id="PS1159_v2.g1629.t1">
    <property type="protein sequence ID" value="PS1159_v2.g1629.t1"/>
    <property type="gene ID" value="PS1159_v2.g1629"/>
</dbReference>
<name>A0AC35FCS7_9BILA</name>
<accession>A0AC35FCS7</accession>
<protein>
    <submittedName>
        <fullName evidence="2">Uncharacterized protein</fullName>
    </submittedName>
</protein>
<reference evidence="2" key="1">
    <citation type="submission" date="2022-11" db="UniProtKB">
        <authorList>
            <consortium name="WormBaseParasite"/>
        </authorList>
    </citation>
    <scope>IDENTIFICATION</scope>
</reference>
<sequence length="222" mass="25501">MFHQINFVRTIELRQQSEVTIKLPYYLEFTVYRDVTDHKIKNIKGNFEITKITEIHGIGTDRLGIKTFTFCISAVVEKKGMNEKKEMCAVKYQLQIPSARLQSLKCNQSFQDEFVLPGYDGLIFTYYVSKIETTGEFRKNDFVIHIQNLYDVEIQGKKGDFNTELGQLGSASNITLPLLLNFNADEIPNDGKTKHQFSVLGSPLQSSEEIRPESVIHIQQKQ</sequence>
<evidence type="ECO:0000313" key="1">
    <source>
        <dbReference type="Proteomes" id="UP000887580"/>
    </source>
</evidence>
<evidence type="ECO:0000313" key="2">
    <source>
        <dbReference type="WBParaSite" id="PS1159_v2.g1629.t1"/>
    </source>
</evidence>